<feature type="transmembrane region" description="Helical" evidence="10">
    <location>
        <begin position="97"/>
        <end position="123"/>
    </location>
</feature>
<dbReference type="CDD" id="cd02094">
    <property type="entry name" value="P-type_ATPase_Cu-like"/>
    <property type="match status" value="1"/>
</dbReference>
<dbReference type="NCBIfam" id="TIGR01511">
    <property type="entry name" value="ATPase-IB1_Cu"/>
    <property type="match status" value="1"/>
</dbReference>
<evidence type="ECO:0000256" key="10">
    <source>
        <dbReference type="RuleBase" id="RU362081"/>
    </source>
</evidence>
<feature type="transmembrane region" description="Helical" evidence="10">
    <location>
        <begin position="160"/>
        <end position="178"/>
    </location>
</feature>
<dbReference type="InterPro" id="IPR018303">
    <property type="entry name" value="ATPase_P-typ_P_site"/>
</dbReference>
<dbReference type="Pfam" id="PF00702">
    <property type="entry name" value="Hydrolase"/>
    <property type="match status" value="1"/>
</dbReference>
<evidence type="ECO:0000313" key="13">
    <source>
        <dbReference type="Proteomes" id="UP000642144"/>
    </source>
</evidence>
<dbReference type="PROSITE" id="PS50846">
    <property type="entry name" value="HMA_2"/>
    <property type="match status" value="1"/>
</dbReference>
<dbReference type="InterPro" id="IPR001757">
    <property type="entry name" value="P_typ_ATPase"/>
</dbReference>
<dbReference type="SUPFAM" id="SSF56784">
    <property type="entry name" value="HAD-like"/>
    <property type="match status" value="1"/>
</dbReference>
<keyword evidence="7" id="KW-1278">Translocase</keyword>
<evidence type="ECO:0000256" key="4">
    <source>
        <dbReference type="ARBA" id="ARBA00022723"/>
    </source>
</evidence>
<reference evidence="12 13" key="1">
    <citation type="submission" date="2019-12" db="EMBL/GenBank/DDBJ databases">
        <title>Novel species isolated from a subtropical stream in China.</title>
        <authorList>
            <person name="Lu H."/>
        </authorList>
    </citation>
    <scope>NUCLEOTIDE SEQUENCE [LARGE SCALE GENOMIC DNA]</scope>
    <source>
        <strain evidence="12 13">CY42W</strain>
    </source>
</reference>
<dbReference type="PROSITE" id="PS01229">
    <property type="entry name" value="COF_2"/>
    <property type="match status" value="1"/>
</dbReference>
<comment type="similarity">
    <text evidence="2 10">Belongs to the cation transport ATPase (P-type) (TC 3.A.3) family. Type IB subfamily.</text>
</comment>
<protein>
    <submittedName>
        <fullName evidence="12">Heavy metal translocating P-type ATPase</fullName>
    </submittedName>
</protein>
<organism evidence="12 13">
    <name type="scientific">Duganella levis</name>
    <dbReference type="NCBI Taxonomy" id="2692169"/>
    <lineage>
        <taxon>Bacteria</taxon>
        <taxon>Pseudomonadati</taxon>
        <taxon>Pseudomonadota</taxon>
        <taxon>Betaproteobacteria</taxon>
        <taxon>Burkholderiales</taxon>
        <taxon>Oxalobacteraceae</taxon>
        <taxon>Telluria group</taxon>
        <taxon>Duganella</taxon>
    </lineage>
</organism>
<dbReference type="InterPro" id="IPR036412">
    <property type="entry name" value="HAD-like_sf"/>
</dbReference>
<dbReference type="SFLD" id="SFLDS00003">
    <property type="entry name" value="Haloacid_Dehalogenase"/>
    <property type="match status" value="1"/>
</dbReference>
<evidence type="ECO:0000259" key="11">
    <source>
        <dbReference type="PROSITE" id="PS50846"/>
    </source>
</evidence>
<dbReference type="SFLD" id="SFLDF00027">
    <property type="entry name" value="p-type_atpase"/>
    <property type="match status" value="1"/>
</dbReference>
<keyword evidence="8 10" id="KW-1133">Transmembrane helix</keyword>
<name>A0ABW9VUX5_9BURK</name>
<dbReference type="InterPro" id="IPR059000">
    <property type="entry name" value="ATPase_P-type_domA"/>
</dbReference>
<keyword evidence="10" id="KW-1003">Cell membrane</keyword>
<dbReference type="Gene3D" id="3.40.50.1000">
    <property type="entry name" value="HAD superfamily/HAD-like"/>
    <property type="match status" value="1"/>
</dbReference>
<keyword evidence="4 10" id="KW-0479">Metal-binding</keyword>
<evidence type="ECO:0000256" key="2">
    <source>
        <dbReference type="ARBA" id="ARBA00006024"/>
    </source>
</evidence>
<comment type="caution">
    <text evidence="12">The sequence shown here is derived from an EMBL/GenBank/DDBJ whole genome shotgun (WGS) entry which is preliminary data.</text>
</comment>
<proteinExistence type="inferred from homology"/>
<dbReference type="SUPFAM" id="SSF81653">
    <property type="entry name" value="Calcium ATPase, transduction domain A"/>
    <property type="match status" value="1"/>
</dbReference>
<keyword evidence="13" id="KW-1185">Reference proteome</keyword>
<dbReference type="NCBIfam" id="TIGR01494">
    <property type="entry name" value="ATPase_P-type"/>
    <property type="match status" value="2"/>
</dbReference>
<dbReference type="PRINTS" id="PR00119">
    <property type="entry name" value="CATATPASE"/>
</dbReference>
<feature type="transmembrane region" description="Helical" evidence="10">
    <location>
        <begin position="338"/>
        <end position="361"/>
    </location>
</feature>
<dbReference type="NCBIfam" id="TIGR01525">
    <property type="entry name" value="ATPase-IB_hvy"/>
    <property type="match status" value="1"/>
</dbReference>
<dbReference type="PANTHER" id="PTHR43520:SF8">
    <property type="entry name" value="P-TYPE CU(+) TRANSPORTER"/>
    <property type="match status" value="1"/>
</dbReference>
<dbReference type="Pfam" id="PF00403">
    <property type="entry name" value="HMA"/>
    <property type="match status" value="1"/>
</dbReference>
<dbReference type="InterPro" id="IPR027256">
    <property type="entry name" value="P-typ_ATPase_IB"/>
</dbReference>
<dbReference type="PANTHER" id="PTHR43520">
    <property type="entry name" value="ATP7, ISOFORM B"/>
    <property type="match status" value="1"/>
</dbReference>
<evidence type="ECO:0000256" key="3">
    <source>
        <dbReference type="ARBA" id="ARBA00022692"/>
    </source>
</evidence>
<evidence type="ECO:0000256" key="9">
    <source>
        <dbReference type="ARBA" id="ARBA00023136"/>
    </source>
</evidence>
<dbReference type="PRINTS" id="PR00943">
    <property type="entry name" value="CUATPASE"/>
</dbReference>
<dbReference type="InterPro" id="IPR006121">
    <property type="entry name" value="HMA_dom"/>
</dbReference>
<evidence type="ECO:0000256" key="1">
    <source>
        <dbReference type="ARBA" id="ARBA00004127"/>
    </source>
</evidence>
<evidence type="ECO:0000313" key="12">
    <source>
        <dbReference type="EMBL" id="MYN25400.1"/>
    </source>
</evidence>
<keyword evidence="6 10" id="KW-0067">ATP-binding</keyword>
<dbReference type="SUPFAM" id="SSF55008">
    <property type="entry name" value="HMA, heavy metal-associated domain"/>
    <property type="match status" value="1"/>
</dbReference>
<accession>A0ABW9VUX5</accession>
<dbReference type="InterPro" id="IPR023298">
    <property type="entry name" value="ATPase_P-typ_TM_dom_sf"/>
</dbReference>
<feature type="transmembrane region" description="Helical" evidence="10">
    <location>
        <begin position="184"/>
        <end position="204"/>
    </location>
</feature>
<dbReference type="Proteomes" id="UP000642144">
    <property type="component" value="Unassembled WGS sequence"/>
</dbReference>
<dbReference type="InterPro" id="IPR023299">
    <property type="entry name" value="ATPase_P-typ_cyto_dom_N"/>
</dbReference>
<dbReference type="Gene3D" id="3.30.70.100">
    <property type="match status" value="1"/>
</dbReference>
<keyword evidence="9 10" id="KW-0472">Membrane</keyword>
<dbReference type="PROSITE" id="PS00154">
    <property type="entry name" value="ATPASE_E1_E2"/>
    <property type="match status" value="1"/>
</dbReference>
<comment type="subcellular location">
    <subcellularLocation>
        <location evidence="10">Cell membrane</location>
    </subcellularLocation>
    <subcellularLocation>
        <location evidence="1">Endomembrane system</location>
        <topology evidence="1">Multi-pass membrane protein</topology>
    </subcellularLocation>
</comment>
<dbReference type="SUPFAM" id="SSF81665">
    <property type="entry name" value="Calcium ATPase, transmembrane domain M"/>
    <property type="match status" value="1"/>
</dbReference>
<feature type="transmembrane region" description="Helical" evidence="10">
    <location>
        <begin position="129"/>
        <end position="148"/>
    </location>
</feature>
<keyword evidence="3 10" id="KW-0812">Transmembrane</keyword>
<dbReference type="InterPro" id="IPR008250">
    <property type="entry name" value="ATPase_P-typ_transduc_dom_A_sf"/>
</dbReference>
<feature type="transmembrane region" description="Helical" evidence="10">
    <location>
        <begin position="709"/>
        <end position="726"/>
    </location>
</feature>
<feature type="transmembrane region" description="Helical" evidence="10">
    <location>
        <begin position="684"/>
        <end position="703"/>
    </location>
</feature>
<evidence type="ECO:0000256" key="5">
    <source>
        <dbReference type="ARBA" id="ARBA00022741"/>
    </source>
</evidence>
<feature type="transmembrane region" description="Helical" evidence="10">
    <location>
        <begin position="367"/>
        <end position="391"/>
    </location>
</feature>
<sequence>MSCASCVGRVERVLAAVPGVDKVSVNLATEMARVESAQPVDFSTLAQAIDKAGYQASLPPPEPGAAPAADAATVAGDGVAPAARGFLAAFTPTGGTAVLLAALLSLPLVLPMLLELAGIHWMLDGRLQWLLATPVQFWLGARFYRAGWLAARARSGNMDLLVALGTSAAYGLSVYQLLSAAAMPHLYFEASAVVITLVLLGKWLEARAKRHTAQAIRALQTLRPESARLRRGGQDVDVAIHEVRVDDIIVVRPGERIAADGVVSEGASHVDEALITGESLPVARHAGERVTGGAINGEGLLLVRVTAVGAESTLSRIIRLVEDAQAAKAPVQHLVDRVSAVFVPVVLVLALLTFAGWWLVGGDAEQAIINAVAVLVIACPCALGLATPAAIMAGTGVAARHGILIKDAEALELAHRITTVAFDKTGTLTEGQPSLAVLAPAPGVDEAHLLQLAAAVQRGSEHALARAVQQAADVAERVAPPLLASDISALPGRGVTATVAGVRLLLGSTRLMQEQGISLQALSVRAEELEHTGHTISWLADANTRQLLGLLAFGDRIKPQAQAAIAALRAMGIHTVLLTGDNQGSANAVGQQLGVQRIVANMLPADKASTIAALKQEGGTIAMVGDGINDAPALAAADVGIAMSSGTDVAMHAAGITLMRGDPALVAAAISISRRSYSKIRQNLFWAFIYNLIGIPLAAFGLLNPMVAGGAMALSSVSVISNALLLRRWKPEHRT</sequence>
<dbReference type="Pfam" id="PF00122">
    <property type="entry name" value="E1-E2_ATPase"/>
    <property type="match status" value="1"/>
</dbReference>
<dbReference type="Gene3D" id="2.70.150.10">
    <property type="entry name" value="Calcium-transporting ATPase, cytoplasmic transduction domain A"/>
    <property type="match status" value="1"/>
</dbReference>
<keyword evidence="5 10" id="KW-0547">Nucleotide-binding</keyword>
<dbReference type="Gene3D" id="3.40.1110.10">
    <property type="entry name" value="Calcium-transporting ATPase, cytoplasmic domain N"/>
    <property type="match status" value="1"/>
</dbReference>
<dbReference type="InterPro" id="IPR023214">
    <property type="entry name" value="HAD_sf"/>
</dbReference>
<dbReference type="InterPro" id="IPR044492">
    <property type="entry name" value="P_typ_ATPase_HD_dom"/>
</dbReference>
<gene>
    <name evidence="12" type="ORF">GTP69_03175</name>
</gene>
<dbReference type="EMBL" id="WWCT01000002">
    <property type="protein sequence ID" value="MYN25400.1"/>
    <property type="molecule type" value="Genomic_DNA"/>
</dbReference>
<evidence type="ECO:0000256" key="8">
    <source>
        <dbReference type="ARBA" id="ARBA00022989"/>
    </source>
</evidence>
<evidence type="ECO:0000256" key="6">
    <source>
        <dbReference type="ARBA" id="ARBA00022840"/>
    </source>
</evidence>
<evidence type="ECO:0000256" key="7">
    <source>
        <dbReference type="ARBA" id="ARBA00022967"/>
    </source>
</evidence>
<dbReference type="InterPro" id="IPR036163">
    <property type="entry name" value="HMA_dom_sf"/>
</dbReference>
<dbReference type="CDD" id="cd00371">
    <property type="entry name" value="HMA"/>
    <property type="match status" value="1"/>
</dbReference>
<dbReference type="SFLD" id="SFLDG00002">
    <property type="entry name" value="C1.7:_P-type_atpase_like"/>
    <property type="match status" value="1"/>
</dbReference>
<feature type="domain" description="HMA" evidence="11">
    <location>
        <begin position="1"/>
        <end position="57"/>
    </location>
</feature>